<feature type="transmembrane region" description="Helical" evidence="10">
    <location>
        <begin position="267"/>
        <end position="291"/>
    </location>
</feature>
<dbReference type="PANTHER" id="PTHR30477:SF3">
    <property type="entry name" value="METAL TRANSPORT SYSTEM MEMBRANE PROTEIN CT_069-RELATED"/>
    <property type="match status" value="1"/>
</dbReference>
<keyword evidence="8 10" id="KW-0472">Membrane</keyword>
<reference evidence="11 12" key="1">
    <citation type="submission" date="2013-08" db="EMBL/GenBank/DDBJ databases">
        <title>draft genome of Halomonas huanghegensis, strain BJGMM-B45T.</title>
        <authorList>
            <person name="Miao C."/>
            <person name="Wan Y."/>
            <person name="Jin W."/>
        </authorList>
    </citation>
    <scope>NUCLEOTIDE SEQUENCE [LARGE SCALE GENOMIC DNA]</scope>
    <source>
        <strain evidence="11 12">BJGMM-B45</strain>
    </source>
</reference>
<name>W1N8F6_9GAMM</name>
<dbReference type="GO" id="GO:0006826">
    <property type="term" value="P:iron ion transport"/>
    <property type="evidence" value="ECO:0007669"/>
    <property type="project" value="UniProtKB-KW"/>
</dbReference>
<keyword evidence="5" id="KW-0406">Ion transport</keyword>
<feature type="transmembrane region" description="Helical" evidence="10">
    <location>
        <begin position="240"/>
        <end position="261"/>
    </location>
</feature>
<organism evidence="11 12">
    <name type="scientific">Halomonas huangheensis</name>
    <dbReference type="NCBI Taxonomy" id="1178482"/>
    <lineage>
        <taxon>Bacteria</taxon>
        <taxon>Pseudomonadati</taxon>
        <taxon>Pseudomonadota</taxon>
        <taxon>Gammaproteobacteria</taxon>
        <taxon>Oceanospirillales</taxon>
        <taxon>Halomonadaceae</taxon>
        <taxon>Halomonas</taxon>
    </lineage>
</organism>
<dbReference type="RefSeq" id="WP_021819127.1">
    <property type="nucleotide sequence ID" value="NZ_AVBC01000033.1"/>
</dbReference>
<protein>
    <recommendedName>
        <fullName evidence="13">ABC transporter</fullName>
    </recommendedName>
</protein>
<evidence type="ECO:0000256" key="9">
    <source>
        <dbReference type="RuleBase" id="RU003943"/>
    </source>
</evidence>
<evidence type="ECO:0000256" key="4">
    <source>
        <dbReference type="ARBA" id="ARBA00022475"/>
    </source>
</evidence>
<accession>W1N8F6</accession>
<dbReference type="CDD" id="cd06550">
    <property type="entry name" value="TM_ABC_iron-siderophores_like"/>
    <property type="match status" value="1"/>
</dbReference>
<proteinExistence type="inferred from homology"/>
<evidence type="ECO:0000256" key="6">
    <source>
        <dbReference type="ARBA" id="ARBA00022692"/>
    </source>
</evidence>
<dbReference type="STRING" id="1178482.AR456_01065"/>
<dbReference type="InterPro" id="IPR001626">
    <property type="entry name" value="ABC_TroCD"/>
</dbReference>
<feature type="transmembrane region" description="Helical" evidence="10">
    <location>
        <begin position="20"/>
        <end position="43"/>
    </location>
</feature>
<dbReference type="GO" id="GO:0055085">
    <property type="term" value="P:transmembrane transport"/>
    <property type="evidence" value="ECO:0007669"/>
    <property type="project" value="InterPro"/>
</dbReference>
<keyword evidence="3 9" id="KW-0813">Transport</keyword>
<evidence type="ECO:0000313" key="12">
    <source>
        <dbReference type="Proteomes" id="UP000019113"/>
    </source>
</evidence>
<gene>
    <name evidence="11" type="ORF">BJB45_15015</name>
</gene>
<keyword evidence="6 9" id="KW-0812">Transmembrane</keyword>
<evidence type="ECO:0000313" key="11">
    <source>
        <dbReference type="EMBL" id="ERL51210.1"/>
    </source>
</evidence>
<feature type="transmembrane region" description="Helical" evidence="10">
    <location>
        <begin position="153"/>
        <end position="171"/>
    </location>
</feature>
<keyword evidence="5" id="KW-0408">Iron</keyword>
<evidence type="ECO:0000256" key="1">
    <source>
        <dbReference type="ARBA" id="ARBA00004651"/>
    </source>
</evidence>
<dbReference type="GO" id="GO:0010043">
    <property type="term" value="P:response to zinc ion"/>
    <property type="evidence" value="ECO:0007669"/>
    <property type="project" value="TreeGrafter"/>
</dbReference>
<feature type="transmembrane region" description="Helical" evidence="10">
    <location>
        <begin position="75"/>
        <end position="96"/>
    </location>
</feature>
<dbReference type="FunFam" id="1.10.3470.10:FF:000003">
    <property type="entry name" value="Iron ABC transporter permease SitD"/>
    <property type="match status" value="1"/>
</dbReference>
<feature type="transmembrane region" description="Helical" evidence="10">
    <location>
        <begin position="183"/>
        <end position="204"/>
    </location>
</feature>
<evidence type="ECO:0000256" key="5">
    <source>
        <dbReference type="ARBA" id="ARBA00022496"/>
    </source>
</evidence>
<keyword evidence="5" id="KW-0410">Iron transport</keyword>
<feature type="transmembrane region" description="Helical" evidence="10">
    <location>
        <begin position="108"/>
        <end position="126"/>
    </location>
</feature>
<dbReference type="Pfam" id="PF00950">
    <property type="entry name" value="ABC-3"/>
    <property type="match status" value="1"/>
</dbReference>
<dbReference type="InterPro" id="IPR037294">
    <property type="entry name" value="ABC_BtuC-like"/>
</dbReference>
<dbReference type="Proteomes" id="UP000019113">
    <property type="component" value="Unassembled WGS sequence"/>
</dbReference>
<dbReference type="eggNOG" id="COG1108">
    <property type="taxonomic scope" value="Bacteria"/>
</dbReference>
<dbReference type="GO" id="GO:0071281">
    <property type="term" value="P:cellular response to iron ion"/>
    <property type="evidence" value="ECO:0007669"/>
    <property type="project" value="UniProtKB-ARBA"/>
</dbReference>
<feature type="transmembrane region" description="Helical" evidence="10">
    <location>
        <begin position="210"/>
        <end position="228"/>
    </location>
</feature>
<dbReference type="PANTHER" id="PTHR30477">
    <property type="entry name" value="ABC-TRANSPORTER METAL-BINDING PROTEIN"/>
    <property type="match status" value="1"/>
</dbReference>
<evidence type="ECO:0000256" key="7">
    <source>
        <dbReference type="ARBA" id="ARBA00022989"/>
    </source>
</evidence>
<dbReference type="PATRIC" id="fig|1178482.3.peg.2176"/>
<evidence type="ECO:0000256" key="3">
    <source>
        <dbReference type="ARBA" id="ARBA00022448"/>
    </source>
</evidence>
<dbReference type="EMBL" id="AVBC01000033">
    <property type="protein sequence ID" value="ERL51210.1"/>
    <property type="molecule type" value="Genomic_DNA"/>
</dbReference>
<evidence type="ECO:0008006" key="13">
    <source>
        <dbReference type="Google" id="ProtNLM"/>
    </source>
</evidence>
<feature type="transmembrane region" description="Helical" evidence="10">
    <location>
        <begin position="50"/>
        <end position="69"/>
    </location>
</feature>
<evidence type="ECO:0000256" key="10">
    <source>
        <dbReference type="SAM" id="Phobius"/>
    </source>
</evidence>
<keyword evidence="7 10" id="KW-1133">Transmembrane helix</keyword>
<sequence length="392" mass="41612">MTGSPMTSSAMTLVDWLSDYTLQNVVIGAALLGLVSGVLGSFAVLRKQSLLGDTLSHAALPGICLGFIVSGGRHLGSLLTGALITGALAALAMLWLTRMSRLKTDAALGVTLSVFFAVGVVLLTHIQGSNNASQGGLDAFLFGQAAATLRSDLWIMAAVTITALLLVTALWKEFKLVSFDPQFAACIGLPIAVLESVLTVMIALAVVVGLQMVGVVLMAAMIIAPAVAARQWTHRLERMVMLAALFGIFGGVCGAVISAMGRGLATGPLIILSLSVVVVISLLFAPGRGFVWEIFKMRSDRRALHHQKVLTTLYHLASQHKDPGYRFDQGMLDIYHGTNTRRALQRLAQRGWVSLQSPPPDEPATAPQWILTANGIAKAERLLSHPAEEAMS</sequence>
<comment type="similarity">
    <text evidence="2 9">Belongs to the ABC-3 integral membrane protein family.</text>
</comment>
<evidence type="ECO:0000256" key="8">
    <source>
        <dbReference type="ARBA" id="ARBA00023136"/>
    </source>
</evidence>
<dbReference type="GO" id="GO:0043190">
    <property type="term" value="C:ATP-binding cassette (ABC) transporter complex"/>
    <property type="evidence" value="ECO:0007669"/>
    <property type="project" value="InterPro"/>
</dbReference>
<dbReference type="SUPFAM" id="SSF81345">
    <property type="entry name" value="ABC transporter involved in vitamin B12 uptake, BtuC"/>
    <property type="match status" value="1"/>
</dbReference>
<comment type="subcellular location">
    <subcellularLocation>
        <location evidence="1 9">Cell membrane</location>
        <topology evidence="1 9">Multi-pass membrane protein</topology>
    </subcellularLocation>
</comment>
<dbReference type="Gene3D" id="1.10.3470.10">
    <property type="entry name" value="ABC transporter involved in vitamin B12 uptake, BtuC"/>
    <property type="match status" value="1"/>
</dbReference>
<comment type="caution">
    <text evidence="11">The sequence shown here is derived from an EMBL/GenBank/DDBJ whole genome shotgun (WGS) entry which is preliminary data.</text>
</comment>
<keyword evidence="4" id="KW-1003">Cell membrane</keyword>
<keyword evidence="12" id="KW-1185">Reference proteome</keyword>
<evidence type="ECO:0000256" key="2">
    <source>
        <dbReference type="ARBA" id="ARBA00008034"/>
    </source>
</evidence>
<dbReference type="AlphaFoldDB" id="W1N8F6"/>